<keyword evidence="2 7" id="KW-0853">WD repeat</keyword>
<keyword evidence="5" id="KW-0677">Repeat</keyword>
<evidence type="ECO:0000256" key="2">
    <source>
        <dbReference type="ARBA" id="ARBA00022574"/>
    </source>
</evidence>
<keyword evidence="6" id="KW-0378">Hydrolase</keyword>
<dbReference type="InterPro" id="IPR036322">
    <property type="entry name" value="WD40_repeat_dom_sf"/>
</dbReference>
<dbReference type="PRINTS" id="PR00320">
    <property type="entry name" value="GPROTEINBRPT"/>
</dbReference>
<comment type="similarity">
    <text evidence="1">Belongs to the peptidase M20A family.</text>
</comment>
<dbReference type="PROSITE" id="PS50082">
    <property type="entry name" value="WD_REPEATS_2"/>
    <property type="match status" value="2"/>
</dbReference>
<dbReference type="Pfam" id="PF01546">
    <property type="entry name" value="Peptidase_M20"/>
    <property type="match status" value="1"/>
</dbReference>
<accession>A0A8I3AAS6</accession>
<dbReference type="InterPro" id="IPR019775">
    <property type="entry name" value="WD40_repeat_CS"/>
</dbReference>
<keyword evidence="10" id="KW-1185">Reference proteome</keyword>
<comment type="caution">
    <text evidence="9">The sequence shown here is derived from an EMBL/GenBank/DDBJ whole genome shotgun (WGS) entry which is preliminary data.</text>
</comment>
<dbReference type="GO" id="GO:0046872">
    <property type="term" value="F:metal ion binding"/>
    <property type="evidence" value="ECO:0007669"/>
    <property type="project" value="UniProtKB-KW"/>
</dbReference>
<evidence type="ECO:0000259" key="8">
    <source>
        <dbReference type="Pfam" id="PF07687"/>
    </source>
</evidence>
<name>A0A8I3AAS6_9AGAM</name>
<dbReference type="Gene3D" id="3.30.70.360">
    <property type="match status" value="1"/>
</dbReference>
<feature type="domain" description="Peptidase M20 dimerisation" evidence="8">
    <location>
        <begin position="614"/>
        <end position="752"/>
    </location>
</feature>
<evidence type="ECO:0000313" key="9">
    <source>
        <dbReference type="EMBL" id="KAG6375981.1"/>
    </source>
</evidence>
<dbReference type="Gene3D" id="3.40.630.10">
    <property type="entry name" value="Zn peptidases"/>
    <property type="match status" value="1"/>
</dbReference>
<dbReference type="SUPFAM" id="SSF55031">
    <property type="entry name" value="Bacterial exopeptidase dimerisation domain"/>
    <property type="match status" value="1"/>
</dbReference>
<feature type="repeat" description="WD" evidence="7">
    <location>
        <begin position="383"/>
        <end position="413"/>
    </location>
</feature>
<proteinExistence type="inferred from homology"/>
<dbReference type="PROSITE" id="PS00678">
    <property type="entry name" value="WD_REPEATS_1"/>
    <property type="match status" value="1"/>
</dbReference>
<evidence type="ECO:0000256" key="4">
    <source>
        <dbReference type="ARBA" id="ARBA00022723"/>
    </source>
</evidence>
<dbReference type="InterPro" id="IPR051458">
    <property type="entry name" value="Cyt/Met_Dipeptidase"/>
</dbReference>
<dbReference type="InterPro" id="IPR002933">
    <property type="entry name" value="Peptidase_M20"/>
</dbReference>
<dbReference type="AlphaFoldDB" id="A0A8I3AAS6"/>
<evidence type="ECO:0000256" key="6">
    <source>
        <dbReference type="ARBA" id="ARBA00022801"/>
    </source>
</evidence>
<protein>
    <recommendedName>
        <fullName evidence="8">Peptidase M20 dimerisation domain-containing protein</fullName>
    </recommendedName>
</protein>
<dbReference type="PROSITE" id="PS50294">
    <property type="entry name" value="WD_REPEATS_REGION"/>
    <property type="match status" value="1"/>
</dbReference>
<evidence type="ECO:0000256" key="5">
    <source>
        <dbReference type="ARBA" id="ARBA00022737"/>
    </source>
</evidence>
<dbReference type="InterPro" id="IPR017149">
    <property type="entry name" value="GSH_degradosome_Dug2"/>
</dbReference>
<dbReference type="SUPFAM" id="SSF53187">
    <property type="entry name" value="Zn-dependent exopeptidases"/>
    <property type="match status" value="1"/>
</dbReference>
<reference evidence="9" key="1">
    <citation type="submission" date="2021-03" db="EMBL/GenBank/DDBJ databases">
        <title>Evolutionary innovations through gain and loss of genes in the ectomycorrhizal Boletales.</title>
        <authorList>
            <person name="Wu G."/>
            <person name="Miyauchi S."/>
            <person name="Morin E."/>
            <person name="Yang Z.-L."/>
            <person name="Xu J."/>
            <person name="Martin F.M."/>
        </authorList>
    </citation>
    <scope>NUCLEOTIDE SEQUENCE</scope>
    <source>
        <strain evidence="9">BR01</strain>
    </source>
</reference>
<dbReference type="OrthoDB" id="7832001at2759"/>
<keyword evidence="4" id="KW-0479">Metal-binding</keyword>
<dbReference type="Pfam" id="PF00400">
    <property type="entry name" value="WD40"/>
    <property type="match status" value="2"/>
</dbReference>
<evidence type="ECO:0000256" key="7">
    <source>
        <dbReference type="PROSITE-ProRule" id="PRU00221"/>
    </source>
</evidence>
<dbReference type="InterPro" id="IPR011650">
    <property type="entry name" value="Peptidase_M20_dimer"/>
</dbReference>
<dbReference type="GO" id="GO:0006508">
    <property type="term" value="P:proteolysis"/>
    <property type="evidence" value="ECO:0007669"/>
    <property type="project" value="UniProtKB-KW"/>
</dbReference>
<sequence length="884" mass="96802">MNVKAPQGASTFIRFDPRFLHPILMSSSEASVSKPAPSLSSPRLLHSLRDENQSILSLMADDRHIFVGGQCQDISVWDKQSYTLRTSLRGHTGSILALELAEHKQWLFSASGDSTVRIWSTETFDAIHVLHPYLETGAGDLFSLAWNPVLRTVYVGCQNTSIQWFNFSRSPQEQFCSGTSTPTRKVHKFFDSYPQYTHKPADLLANNLSGCYSPPLDKNVIQIPALNVLDSAHFGYIYCMTVMPSRRTGSDDTALQLDTTYHLLTGSGDETVKIWTCTSTGPVLKHTFECNHGAVLSLAVMGDTIFAGCQDGYVQVFDFETRTLVRTIIVQENIDVLSLSMLHSELYTGSANGQIQQWSPTFNCIASWSAHEGSVLSSIVTHSFQANTIVLVSGANDGFVKIWDIDSPSKATSAPLSENRLPEAEDDSHDIMTYALSIFVSIPSVSSDPLHLEDCRQAAIWLKKCLHQLGAGSILLPTSEHGSPLVLATFHGTQGKHPKPRILFYGHYDVISAPRDGWDSDPFTVTGRNGYLYGRGVTDNKGPIMAVACAAAELLRKRALGVDLVFLIEGEEETGSAGFMSAVSAHKSQIGDIDAILLSNSTWITEYPPCITYGLRGVVHATVGISSGVPDQHSGIEGGARAEPMFDMIRLLATLTDSQRKVSIPDFYDRVRPQTEDEKQLYELLSSVTHSPASVLSSRWREPSLTVHNVSVSGPGNPTVIPGMVTTKLSLRIVPDQDLDTISRALVSHLNASFDAFGSPNKLSITIDHTADWWLGDLDDPWFKALESAVREEWSVEPLRIREGGSIPSVPCLEKMFGCRALHLPLGQSSDRAHLPNERISLANLQRGKAVLERFLTKVADGCRPPLSGTSTSHNDDDHVDAGS</sequence>
<dbReference type="InterPro" id="IPR020472">
    <property type="entry name" value="WD40_PAC1"/>
</dbReference>
<dbReference type="Gene3D" id="2.130.10.10">
    <property type="entry name" value="YVTN repeat-like/Quinoprotein amine dehydrogenase"/>
    <property type="match status" value="2"/>
</dbReference>
<dbReference type="PIRSF" id="PIRSF037237">
    <property type="entry name" value="Peptidase_WD_repeats_DUG2"/>
    <property type="match status" value="1"/>
</dbReference>
<feature type="repeat" description="WD" evidence="7">
    <location>
        <begin position="88"/>
        <end position="129"/>
    </location>
</feature>
<dbReference type="Proteomes" id="UP000683000">
    <property type="component" value="Unassembled WGS sequence"/>
</dbReference>
<dbReference type="GO" id="GO:0008233">
    <property type="term" value="F:peptidase activity"/>
    <property type="evidence" value="ECO:0007669"/>
    <property type="project" value="UniProtKB-KW"/>
</dbReference>
<dbReference type="InterPro" id="IPR001680">
    <property type="entry name" value="WD40_rpt"/>
</dbReference>
<dbReference type="Pfam" id="PF07687">
    <property type="entry name" value="M20_dimer"/>
    <property type="match status" value="1"/>
</dbReference>
<evidence type="ECO:0000256" key="1">
    <source>
        <dbReference type="ARBA" id="ARBA00006247"/>
    </source>
</evidence>
<dbReference type="PANTHER" id="PTHR43270:SF8">
    <property type="entry name" value="DI- AND TRIPEPTIDASE DUG2-RELATED"/>
    <property type="match status" value="1"/>
</dbReference>
<dbReference type="EMBL" id="JAGFBS010000013">
    <property type="protein sequence ID" value="KAG6375981.1"/>
    <property type="molecule type" value="Genomic_DNA"/>
</dbReference>
<dbReference type="SMART" id="SM00320">
    <property type="entry name" value="WD40"/>
    <property type="match status" value="7"/>
</dbReference>
<gene>
    <name evidence="9" type="ORF">JVT61DRAFT_2859</name>
</gene>
<dbReference type="InterPro" id="IPR015943">
    <property type="entry name" value="WD40/YVTN_repeat-like_dom_sf"/>
</dbReference>
<dbReference type="InterPro" id="IPR036264">
    <property type="entry name" value="Bact_exopeptidase_dim_dom"/>
</dbReference>
<dbReference type="GO" id="GO:0006751">
    <property type="term" value="P:glutathione catabolic process"/>
    <property type="evidence" value="ECO:0007669"/>
    <property type="project" value="InterPro"/>
</dbReference>
<evidence type="ECO:0000256" key="3">
    <source>
        <dbReference type="ARBA" id="ARBA00022670"/>
    </source>
</evidence>
<evidence type="ECO:0000313" key="10">
    <source>
        <dbReference type="Proteomes" id="UP000683000"/>
    </source>
</evidence>
<dbReference type="PANTHER" id="PTHR43270">
    <property type="entry name" value="BETA-ALA-HIS DIPEPTIDASE"/>
    <property type="match status" value="1"/>
</dbReference>
<keyword evidence="3" id="KW-0645">Protease</keyword>
<organism evidence="9 10">
    <name type="scientific">Boletus reticuloceps</name>
    <dbReference type="NCBI Taxonomy" id="495285"/>
    <lineage>
        <taxon>Eukaryota</taxon>
        <taxon>Fungi</taxon>
        <taxon>Dikarya</taxon>
        <taxon>Basidiomycota</taxon>
        <taxon>Agaricomycotina</taxon>
        <taxon>Agaricomycetes</taxon>
        <taxon>Agaricomycetidae</taxon>
        <taxon>Boletales</taxon>
        <taxon>Boletineae</taxon>
        <taxon>Boletaceae</taxon>
        <taxon>Boletoideae</taxon>
        <taxon>Boletus</taxon>
    </lineage>
</organism>
<dbReference type="SUPFAM" id="SSF50978">
    <property type="entry name" value="WD40 repeat-like"/>
    <property type="match status" value="1"/>
</dbReference>